<accession>A0A8J9UZG8</accession>
<evidence type="ECO:0000313" key="1">
    <source>
        <dbReference type="EMBL" id="CAH0713113.1"/>
    </source>
</evidence>
<organism evidence="1 2">
    <name type="scientific">Brenthis ino</name>
    <name type="common">lesser marbled fritillary</name>
    <dbReference type="NCBI Taxonomy" id="405034"/>
    <lineage>
        <taxon>Eukaryota</taxon>
        <taxon>Metazoa</taxon>
        <taxon>Ecdysozoa</taxon>
        <taxon>Arthropoda</taxon>
        <taxon>Hexapoda</taxon>
        <taxon>Insecta</taxon>
        <taxon>Pterygota</taxon>
        <taxon>Neoptera</taxon>
        <taxon>Endopterygota</taxon>
        <taxon>Lepidoptera</taxon>
        <taxon>Glossata</taxon>
        <taxon>Ditrysia</taxon>
        <taxon>Papilionoidea</taxon>
        <taxon>Nymphalidae</taxon>
        <taxon>Heliconiinae</taxon>
        <taxon>Argynnini</taxon>
        <taxon>Brenthis</taxon>
    </lineage>
</organism>
<protein>
    <submittedName>
        <fullName evidence="1">Uncharacterized protein</fullName>
    </submittedName>
</protein>
<feature type="non-terminal residue" evidence="1">
    <location>
        <position position="75"/>
    </location>
</feature>
<name>A0A8J9UZG8_9NEOP</name>
<gene>
    <name evidence="1" type="ORF">BINO364_LOCUS307</name>
</gene>
<dbReference type="EMBL" id="OV170221">
    <property type="protein sequence ID" value="CAH0713113.1"/>
    <property type="molecule type" value="Genomic_DNA"/>
</dbReference>
<dbReference type="AlphaFoldDB" id="A0A8J9UZG8"/>
<sequence>MTFLEEEQHKCSRNEQSVVKRVLCMEVDGDNRRGQPKKRWVDCIEDDDTFGSVCSDPTCCASGRGFESRWGPSFV</sequence>
<keyword evidence="2" id="KW-1185">Reference proteome</keyword>
<dbReference type="OrthoDB" id="424543at2759"/>
<dbReference type="Proteomes" id="UP000838878">
    <property type="component" value="Chromosome 1"/>
</dbReference>
<proteinExistence type="predicted"/>
<evidence type="ECO:0000313" key="2">
    <source>
        <dbReference type="Proteomes" id="UP000838878"/>
    </source>
</evidence>
<reference evidence="1" key="1">
    <citation type="submission" date="2021-12" db="EMBL/GenBank/DDBJ databases">
        <authorList>
            <person name="Martin H S."/>
        </authorList>
    </citation>
    <scope>NUCLEOTIDE SEQUENCE</scope>
</reference>